<dbReference type="OrthoDB" id="452601at2"/>
<sequence length="302" mass="33844">MQTLFTLFSKERGELETEIDKATSMKQVVQLVQTKIDSLEKNYIGELSVSQVRLVKFFLDTLRQSIGTLSTADEATLIQQNIEQIIDRTKKSSPNKLLLKVLQIPIGIGIFTSLFSLIDDTPGVWMPILLVTVLAGLEVAIQFDKSSKQDNVDLSQSLAALQPSIQVDSKFFLDNLADILSTIDRAVAQVSVNNQPSPTGGIQEMPEMLDFLQKLWGASFLGNPYMALEISKMVPQILMDQGIYVQNYKLNDPQSPREYFDFEPSIDRNSKEYVTLTPALLKGDRLLRRGRVIEPVNKTAES</sequence>
<dbReference type="EMBL" id="MRCE01000033">
    <property type="protein sequence ID" value="OKH33056.1"/>
    <property type="molecule type" value="Genomic_DNA"/>
</dbReference>
<dbReference type="AlphaFoldDB" id="A0A1U7I9C7"/>
<dbReference type="STRING" id="454136.NIES2119_24480"/>
<feature type="transmembrane region" description="Helical" evidence="1">
    <location>
        <begin position="124"/>
        <end position="141"/>
    </location>
</feature>
<keyword evidence="1" id="KW-1133">Transmembrane helix</keyword>
<comment type="caution">
    <text evidence="2">The sequence shown here is derived from an EMBL/GenBank/DDBJ whole genome shotgun (WGS) entry which is preliminary data.</text>
</comment>
<proteinExistence type="predicted"/>
<keyword evidence="1" id="KW-0812">Transmembrane</keyword>
<dbReference type="Proteomes" id="UP000185860">
    <property type="component" value="Unassembled WGS sequence"/>
</dbReference>
<reference evidence="2 3" key="1">
    <citation type="submission" date="2016-11" db="EMBL/GenBank/DDBJ databases">
        <title>Draft Genome Sequences of Nine Cyanobacterial Strains from Diverse Habitats.</title>
        <authorList>
            <person name="Zhu T."/>
            <person name="Hou S."/>
            <person name="Lu X."/>
            <person name="Hess W.R."/>
        </authorList>
    </citation>
    <scope>NUCLEOTIDE SEQUENCE [LARGE SCALE GENOMIC DNA]</scope>
    <source>
        <strain evidence="2 3">IAM M-71</strain>
    </source>
</reference>
<accession>A0A1U7I9C7</accession>
<evidence type="ECO:0000313" key="2">
    <source>
        <dbReference type="EMBL" id="OKH33056.1"/>
    </source>
</evidence>
<gene>
    <name evidence="2" type="ORF">NIES2119_24480</name>
</gene>
<organism evidence="2 3">
    <name type="scientific">[Phormidium ambiguum] IAM M-71</name>
    <dbReference type="NCBI Taxonomy" id="454136"/>
    <lineage>
        <taxon>Bacteria</taxon>
        <taxon>Bacillati</taxon>
        <taxon>Cyanobacteriota</taxon>
        <taxon>Cyanophyceae</taxon>
        <taxon>Oscillatoriophycideae</taxon>
        <taxon>Aerosakkonematales</taxon>
        <taxon>Aerosakkonemataceae</taxon>
        <taxon>Floridanema</taxon>
    </lineage>
</organism>
<dbReference type="RefSeq" id="WP_073596111.1">
    <property type="nucleotide sequence ID" value="NZ_MRCE01000033.1"/>
</dbReference>
<feature type="transmembrane region" description="Helical" evidence="1">
    <location>
        <begin position="97"/>
        <end position="118"/>
    </location>
</feature>
<evidence type="ECO:0000256" key="1">
    <source>
        <dbReference type="SAM" id="Phobius"/>
    </source>
</evidence>
<evidence type="ECO:0000313" key="3">
    <source>
        <dbReference type="Proteomes" id="UP000185860"/>
    </source>
</evidence>
<keyword evidence="1" id="KW-0472">Membrane</keyword>
<name>A0A1U7I9C7_9CYAN</name>
<protein>
    <submittedName>
        <fullName evidence="2">Uncharacterized protein</fullName>
    </submittedName>
</protein>